<sequence>MSRSPRSRTVAERDKRGAVSGRGPRLRLLLRRRAWGRLHDPDPLSRSAIVAPSVQLNSMKFMLQKCISGVLLVLLQRECSGSSEARAVPTASIKGTLRPAIAGTRGYKYHPRLAAARGSALSDGRAVGERGGGASGAVSGGVDPGYLSTCLRGRPSRTVSQNIITKTRPNLQPGVIIPEFKLRITSLTPSTQMSSNLHTPLPVSEALHLRWASC</sequence>
<accession>A0A9Q1F0Q0</accession>
<keyword evidence="2" id="KW-1185">Reference proteome</keyword>
<proteinExistence type="predicted"/>
<reference evidence="1" key="1">
    <citation type="journal article" date="2023" name="Science">
        <title>Genome structures resolve the early diversification of teleost fishes.</title>
        <authorList>
            <person name="Parey E."/>
            <person name="Louis A."/>
            <person name="Montfort J."/>
            <person name="Bouchez O."/>
            <person name="Roques C."/>
            <person name="Iampietro C."/>
            <person name="Lluch J."/>
            <person name="Castinel A."/>
            <person name="Donnadieu C."/>
            <person name="Desvignes T."/>
            <person name="Floi Bucao C."/>
            <person name="Jouanno E."/>
            <person name="Wen M."/>
            <person name="Mejri S."/>
            <person name="Dirks R."/>
            <person name="Jansen H."/>
            <person name="Henkel C."/>
            <person name="Chen W.J."/>
            <person name="Zahm M."/>
            <person name="Cabau C."/>
            <person name="Klopp C."/>
            <person name="Thompson A.W."/>
            <person name="Robinson-Rechavi M."/>
            <person name="Braasch I."/>
            <person name="Lecointre G."/>
            <person name="Bobe J."/>
            <person name="Postlethwait J.H."/>
            <person name="Berthelot C."/>
            <person name="Roest Crollius H."/>
            <person name="Guiguen Y."/>
        </authorList>
    </citation>
    <scope>NUCLEOTIDE SEQUENCE</scope>
    <source>
        <strain evidence="1">WJC10195</strain>
    </source>
</reference>
<name>A0A9Q1F0Q0_SYNKA</name>
<evidence type="ECO:0000313" key="1">
    <source>
        <dbReference type="EMBL" id="KAJ8348698.1"/>
    </source>
</evidence>
<dbReference type="AlphaFoldDB" id="A0A9Q1F0Q0"/>
<gene>
    <name evidence="1" type="ORF">SKAU_G00272870</name>
</gene>
<comment type="caution">
    <text evidence="1">The sequence shown here is derived from an EMBL/GenBank/DDBJ whole genome shotgun (WGS) entry which is preliminary data.</text>
</comment>
<evidence type="ECO:0000313" key="2">
    <source>
        <dbReference type="Proteomes" id="UP001152622"/>
    </source>
</evidence>
<dbReference type="Proteomes" id="UP001152622">
    <property type="component" value="Chromosome 10"/>
</dbReference>
<protein>
    <submittedName>
        <fullName evidence="1">Uncharacterized protein</fullName>
    </submittedName>
</protein>
<organism evidence="1 2">
    <name type="scientific">Synaphobranchus kaupii</name>
    <name type="common">Kaup's arrowtooth eel</name>
    <dbReference type="NCBI Taxonomy" id="118154"/>
    <lineage>
        <taxon>Eukaryota</taxon>
        <taxon>Metazoa</taxon>
        <taxon>Chordata</taxon>
        <taxon>Craniata</taxon>
        <taxon>Vertebrata</taxon>
        <taxon>Euteleostomi</taxon>
        <taxon>Actinopterygii</taxon>
        <taxon>Neopterygii</taxon>
        <taxon>Teleostei</taxon>
        <taxon>Anguilliformes</taxon>
        <taxon>Synaphobranchidae</taxon>
        <taxon>Synaphobranchus</taxon>
    </lineage>
</organism>
<dbReference type="EMBL" id="JAINUF010000010">
    <property type="protein sequence ID" value="KAJ8348698.1"/>
    <property type="molecule type" value="Genomic_DNA"/>
</dbReference>